<evidence type="ECO:0000256" key="2">
    <source>
        <dbReference type="SAM" id="Phobius"/>
    </source>
</evidence>
<keyword evidence="2" id="KW-0812">Transmembrane</keyword>
<reference evidence="4" key="1">
    <citation type="submission" date="2021-06" db="EMBL/GenBank/DDBJ databases">
        <title>Novel Mycoplasma species detected in California sea lions (Zalophus californianus) from the USA.</title>
        <authorList>
            <person name="Volokhov D.V."/>
            <person name="Furtak V.A."/>
            <person name="Zagorodnyaya T.A."/>
        </authorList>
    </citation>
    <scope>NUCLEOTIDE SEQUENCE [LARGE SCALE GENOMIC DNA]</scope>
    <source>
        <strain evidence="4">CSL 5346</strain>
    </source>
</reference>
<dbReference type="RefSeq" id="WP_216488405.1">
    <property type="nucleotide sequence ID" value="NZ_JAHMHH010000001.1"/>
</dbReference>
<dbReference type="EMBL" id="JAHMHH010000001">
    <property type="protein sequence ID" value="MBU4692107.1"/>
    <property type="molecule type" value="Genomic_DNA"/>
</dbReference>
<accession>A0ABS6DP56</accession>
<dbReference type="InterPro" id="IPR001996">
    <property type="entry name" value="PTS_IIB_1"/>
</dbReference>
<evidence type="ECO:0000259" key="3">
    <source>
        <dbReference type="PROSITE" id="PS51098"/>
    </source>
</evidence>
<evidence type="ECO:0000256" key="1">
    <source>
        <dbReference type="PROSITE-ProRule" id="PRU00421"/>
    </source>
</evidence>
<name>A0ABS6DP56_9MOLU</name>
<keyword evidence="5" id="KW-1185">Reference proteome</keyword>
<organism evidence="4 5">
    <name type="scientific">Mycoplasma zalophi</name>
    <dbReference type="NCBI Taxonomy" id="191287"/>
    <lineage>
        <taxon>Bacteria</taxon>
        <taxon>Bacillati</taxon>
        <taxon>Mycoplasmatota</taxon>
        <taxon>Mollicutes</taxon>
        <taxon>Mycoplasmataceae</taxon>
        <taxon>Mycoplasma</taxon>
    </lineage>
</organism>
<dbReference type="Proteomes" id="UP000718793">
    <property type="component" value="Unassembled WGS sequence"/>
</dbReference>
<proteinExistence type="predicted"/>
<evidence type="ECO:0000313" key="4">
    <source>
        <dbReference type="EMBL" id="MBU4692107.1"/>
    </source>
</evidence>
<keyword evidence="4" id="KW-0813">Transport</keyword>
<comment type="caution">
    <text evidence="1">Lacks conserved residue(s) required for the propagation of feature annotation.</text>
</comment>
<protein>
    <submittedName>
        <fullName evidence="4">PTS glucose transporter subunit IIB</fullName>
    </submittedName>
</protein>
<evidence type="ECO:0000313" key="5">
    <source>
        <dbReference type="Proteomes" id="UP000718793"/>
    </source>
</evidence>
<sequence>MQKLHKFLYILSIVCTLGTIKLFWKSYRQKQVNSQLSVENKVKFPIDELINYLNGIENINSVSSTHKILKIELKSRENIQIDKIKSLNSIEGILFKTDTISLITGNNAQYLQKIINDKIQNRN</sequence>
<dbReference type="PROSITE" id="PS51098">
    <property type="entry name" value="PTS_EIIB_TYPE_1"/>
    <property type="match status" value="1"/>
</dbReference>
<keyword evidence="4" id="KW-0762">Sugar transport</keyword>
<comment type="caution">
    <text evidence="4">The sequence shown here is derived from an EMBL/GenBank/DDBJ whole genome shotgun (WGS) entry which is preliminary data.</text>
</comment>
<feature type="transmembrane region" description="Helical" evidence="2">
    <location>
        <begin position="6"/>
        <end position="24"/>
    </location>
</feature>
<keyword evidence="2" id="KW-1133">Transmembrane helix</keyword>
<keyword evidence="2" id="KW-0472">Membrane</keyword>
<feature type="domain" description="PTS EIIB type-1" evidence="3">
    <location>
        <begin position="43"/>
        <end position="123"/>
    </location>
</feature>
<gene>
    <name evidence="4" type="ORF">KQ875_00650</name>
</gene>